<accession>A0A699KLK5</accession>
<proteinExistence type="predicted"/>
<dbReference type="EMBL" id="BKCJ010519799">
    <property type="protein sequence ID" value="GFA94715.1"/>
    <property type="molecule type" value="Genomic_DNA"/>
</dbReference>
<organism evidence="2">
    <name type="scientific">Tanacetum cinerariifolium</name>
    <name type="common">Dalmatian daisy</name>
    <name type="synonym">Chrysanthemum cinerariifolium</name>
    <dbReference type="NCBI Taxonomy" id="118510"/>
    <lineage>
        <taxon>Eukaryota</taxon>
        <taxon>Viridiplantae</taxon>
        <taxon>Streptophyta</taxon>
        <taxon>Embryophyta</taxon>
        <taxon>Tracheophyta</taxon>
        <taxon>Spermatophyta</taxon>
        <taxon>Magnoliopsida</taxon>
        <taxon>eudicotyledons</taxon>
        <taxon>Gunneridae</taxon>
        <taxon>Pentapetalae</taxon>
        <taxon>asterids</taxon>
        <taxon>campanulids</taxon>
        <taxon>Asterales</taxon>
        <taxon>Asteraceae</taxon>
        <taxon>Asteroideae</taxon>
        <taxon>Anthemideae</taxon>
        <taxon>Anthemidinae</taxon>
        <taxon>Tanacetum</taxon>
    </lineage>
</organism>
<reference evidence="2" key="1">
    <citation type="journal article" date="2019" name="Sci. Rep.">
        <title>Draft genome of Tanacetum cinerariifolium, the natural source of mosquito coil.</title>
        <authorList>
            <person name="Yamashiro T."/>
            <person name="Shiraishi A."/>
            <person name="Satake H."/>
            <person name="Nakayama K."/>
        </authorList>
    </citation>
    <scope>NUCLEOTIDE SEQUENCE</scope>
</reference>
<evidence type="ECO:0000256" key="1">
    <source>
        <dbReference type="SAM" id="MobiDB-lite"/>
    </source>
</evidence>
<name>A0A699KLK5_TANCI</name>
<feature type="non-terminal residue" evidence="2">
    <location>
        <position position="1"/>
    </location>
</feature>
<protein>
    <submittedName>
        <fullName evidence="2">Zinc finger, CCHC-type</fullName>
    </submittedName>
</protein>
<sequence length="83" mass="9504">FNVIESNNSVLINLIIESKDAIFDDNRFSLVPRPSQRSLVNGTKDIGCSVVPEESIEEVIQQPEPELRKRKRNRTSKDFGLEF</sequence>
<evidence type="ECO:0000313" key="2">
    <source>
        <dbReference type="EMBL" id="GFA94715.1"/>
    </source>
</evidence>
<comment type="caution">
    <text evidence="2">The sequence shown here is derived from an EMBL/GenBank/DDBJ whole genome shotgun (WGS) entry which is preliminary data.</text>
</comment>
<dbReference type="AlphaFoldDB" id="A0A699KLK5"/>
<gene>
    <name evidence="2" type="ORF">Tci_666687</name>
</gene>
<feature type="region of interest" description="Disordered" evidence="1">
    <location>
        <begin position="61"/>
        <end position="83"/>
    </location>
</feature>